<proteinExistence type="predicted"/>
<feature type="non-terminal residue" evidence="1">
    <location>
        <position position="1"/>
    </location>
</feature>
<reference evidence="1 2" key="1">
    <citation type="submission" date="2024-02" db="EMBL/GenBank/DDBJ databases">
        <authorList>
            <person name="Vignale AGUSTIN F."/>
            <person name="Sosa J E."/>
            <person name="Modenutti C."/>
        </authorList>
    </citation>
    <scope>NUCLEOTIDE SEQUENCE [LARGE SCALE GENOMIC DNA]</scope>
</reference>
<evidence type="ECO:0000313" key="2">
    <source>
        <dbReference type="Proteomes" id="UP001642360"/>
    </source>
</evidence>
<comment type="caution">
    <text evidence="1">The sequence shown here is derived from an EMBL/GenBank/DDBJ whole genome shotgun (WGS) entry which is preliminary data.</text>
</comment>
<dbReference type="AlphaFoldDB" id="A0ABC8R5N2"/>
<evidence type="ECO:0000313" key="1">
    <source>
        <dbReference type="EMBL" id="CAK9138870.1"/>
    </source>
</evidence>
<protein>
    <submittedName>
        <fullName evidence="1">Uncharacterized protein</fullName>
    </submittedName>
</protein>
<dbReference type="EMBL" id="CAUOFW020000924">
    <property type="protein sequence ID" value="CAK9138870.1"/>
    <property type="molecule type" value="Genomic_DNA"/>
</dbReference>
<sequence>ELVKDRNWKEPLLVALAYSGQIVEEGAIAVTPNDIPVGALVSPTGFIPTSVAAM</sequence>
<accession>A0ABC8R5N2</accession>
<keyword evidence="2" id="KW-1185">Reference proteome</keyword>
<name>A0ABC8R5N2_9AQUA</name>
<gene>
    <name evidence="1" type="ORF">ILEXP_LOCUS6224</name>
</gene>
<dbReference type="Proteomes" id="UP001642360">
    <property type="component" value="Unassembled WGS sequence"/>
</dbReference>
<organism evidence="1 2">
    <name type="scientific">Ilex paraguariensis</name>
    <name type="common">yerba mate</name>
    <dbReference type="NCBI Taxonomy" id="185542"/>
    <lineage>
        <taxon>Eukaryota</taxon>
        <taxon>Viridiplantae</taxon>
        <taxon>Streptophyta</taxon>
        <taxon>Embryophyta</taxon>
        <taxon>Tracheophyta</taxon>
        <taxon>Spermatophyta</taxon>
        <taxon>Magnoliopsida</taxon>
        <taxon>eudicotyledons</taxon>
        <taxon>Gunneridae</taxon>
        <taxon>Pentapetalae</taxon>
        <taxon>asterids</taxon>
        <taxon>campanulids</taxon>
        <taxon>Aquifoliales</taxon>
        <taxon>Aquifoliaceae</taxon>
        <taxon>Ilex</taxon>
    </lineage>
</organism>